<evidence type="ECO:0000313" key="3">
    <source>
        <dbReference type="Proteomes" id="UP000495940"/>
    </source>
</evidence>
<evidence type="ECO:0000256" key="1">
    <source>
        <dbReference type="SAM" id="MobiDB-lite"/>
    </source>
</evidence>
<keyword evidence="3" id="KW-1185">Reference proteome</keyword>
<accession>A0A6G5RHF5</accession>
<proteinExistence type="predicted"/>
<dbReference type="KEGG" id="shaw:CEB94_23910"/>
<organism evidence="2 3">
    <name type="scientific">Streptomyces hawaiiensis</name>
    <dbReference type="NCBI Taxonomy" id="67305"/>
    <lineage>
        <taxon>Bacteria</taxon>
        <taxon>Bacillati</taxon>
        <taxon>Actinomycetota</taxon>
        <taxon>Actinomycetes</taxon>
        <taxon>Kitasatosporales</taxon>
        <taxon>Streptomycetaceae</taxon>
        <taxon>Streptomyces</taxon>
    </lineage>
</organism>
<dbReference type="EMBL" id="CP021978">
    <property type="protein sequence ID" value="QCD57555.1"/>
    <property type="molecule type" value="Genomic_DNA"/>
</dbReference>
<sequence length="60" mass="6412">MPRGQRSDRGGIPGRLLKLPDPSLGNTRLTYYDATDGPLTALPGGIARLIDKVRETAGVH</sequence>
<gene>
    <name evidence="2" type="ORF">CEB94_23910</name>
</gene>
<reference evidence="2 3" key="1">
    <citation type="submission" date="2017-06" db="EMBL/GenBank/DDBJ databases">
        <title>Complete Genome Sequence of Streptomyces hawaiiensis NRRL 15010 and insights into acyldepsipeptides biosynthesis.</title>
        <authorList>
            <person name="Mariita R.M."/>
            <person name="Sello J.K."/>
        </authorList>
    </citation>
    <scope>NUCLEOTIDE SEQUENCE [LARGE SCALE GENOMIC DNA]</scope>
    <source>
        <strain evidence="2 3">ATCC 12236</strain>
    </source>
</reference>
<dbReference type="AlphaFoldDB" id="A0A6G5RHF5"/>
<dbReference type="Proteomes" id="UP000495940">
    <property type="component" value="Chromosome"/>
</dbReference>
<name>A0A6G5RHF5_9ACTN</name>
<protein>
    <submittedName>
        <fullName evidence="2">Uncharacterized protein</fullName>
    </submittedName>
</protein>
<feature type="region of interest" description="Disordered" evidence="1">
    <location>
        <begin position="1"/>
        <end position="20"/>
    </location>
</feature>
<evidence type="ECO:0000313" key="2">
    <source>
        <dbReference type="EMBL" id="QCD57555.1"/>
    </source>
</evidence>